<reference evidence="3 4" key="1">
    <citation type="submission" date="2018-07" db="EMBL/GenBank/DDBJ databases">
        <title>Leeuwenhoekiella genomics.</title>
        <authorList>
            <person name="Tahon G."/>
            <person name="Willems A."/>
        </authorList>
    </citation>
    <scope>NUCLEOTIDE SEQUENCE [LARGE SCALE GENOMIC DNA]</scope>
    <source>
        <strain evidence="3 4">LMG 1345</strain>
    </source>
</reference>
<feature type="domain" description="DUF6371" evidence="1">
    <location>
        <begin position="104"/>
        <end position="251"/>
    </location>
</feature>
<dbReference type="EMBL" id="QOVL01000007">
    <property type="protein sequence ID" value="RXG30682.1"/>
    <property type="molecule type" value="Genomic_DNA"/>
</dbReference>
<evidence type="ECO:0000313" key="4">
    <source>
        <dbReference type="Proteomes" id="UP000290608"/>
    </source>
</evidence>
<comment type="caution">
    <text evidence="3">The sequence shown here is derived from an EMBL/GenBank/DDBJ whole genome shotgun (WGS) entry which is preliminary data.</text>
</comment>
<proteinExistence type="predicted"/>
<protein>
    <recommendedName>
        <fullName evidence="5">Toprim domain-containing protein</fullName>
    </recommendedName>
</protein>
<name>A0A4Q0PM24_9FLAO</name>
<dbReference type="NCBIfam" id="NF040506">
    <property type="entry name" value="PG0870_Nterm"/>
    <property type="match status" value="1"/>
</dbReference>
<dbReference type="STRING" id="1122159.SAMN02745246_01933"/>
<sequence length="351" mass="41509">MQCTMYKYTLEKKSLKHICPKCGKKRFVRYVDQEKKEYLSNEVGRCDREVKCAYHYTPKAFFKNRGQLYEPIIINKDLQPKSKKGSSFHSDRDLQDTLMDYDKNIFIIYLKTQFENKEVQKMIQDYQVGTASYWYNSTVFWQIDENKNIRGAKIIKYNHSGKRTQYINWLHAIQLKEGKISSFQLNQCLFGLHLTKKYQKTIAIVESEKTACVMSLLFDKYLWLATGSLKGLTKEKIECLKERKIILYPDLGKVGETASPFEQWKVKCNEFEKSGFDIGISDLLEQKATSLHREKGYDLADYFLENRNKKPRKIISTHQQKYIDFYLKNQNLKTLIDVFDLQDENGNRINL</sequence>
<dbReference type="Pfam" id="PF19898">
    <property type="entry name" value="DUF6371"/>
    <property type="match status" value="1"/>
</dbReference>
<dbReference type="Proteomes" id="UP000290608">
    <property type="component" value="Unassembled WGS sequence"/>
</dbReference>
<evidence type="ECO:0000259" key="2">
    <source>
        <dbReference type="Pfam" id="PF21957"/>
    </source>
</evidence>
<dbReference type="InterPro" id="IPR047731">
    <property type="entry name" value="Zinc_ribbon_put"/>
</dbReference>
<dbReference type="InterPro" id="IPR045951">
    <property type="entry name" value="DUF6371"/>
</dbReference>
<gene>
    <name evidence="3" type="ORF">DSL99_1724</name>
</gene>
<accession>A0A4Q0PM24</accession>
<dbReference type="AlphaFoldDB" id="A0A4Q0PM24"/>
<evidence type="ECO:0000313" key="3">
    <source>
        <dbReference type="EMBL" id="RXG30682.1"/>
    </source>
</evidence>
<dbReference type="Pfam" id="PF21957">
    <property type="entry name" value="Zn_ribbon_16"/>
    <property type="match status" value="1"/>
</dbReference>
<evidence type="ECO:0000259" key="1">
    <source>
        <dbReference type="Pfam" id="PF19898"/>
    </source>
</evidence>
<organism evidence="3 4">
    <name type="scientific">Leeuwenhoekiella marinoflava</name>
    <dbReference type="NCBI Taxonomy" id="988"/>
    <lineage>
        <taxon>Bacteria</taxon>
        <taxon>Pseudomonadati</taxon>
        <taxon>Bacteroidota</taxon>
        <taxon>Flavobacteriia</taxon>
        <taxon>Flavobacteriales</taxon>
        <taxon>Flavobacteriaceae</taxon>
        <taxon>Leeuwenhoekiella</taxon>
    </lineage>
</organism>
<evidence type="ECO:0008006" key="5">
    <source>
        <dbReference type="Google" id="ProtNLM"/>
    </source>
</evidence>
<feature type="domain" description="Zinc beta-ribbon finger putative" evidence="2">
    <location>
        <begin position="6"/>
        <end position="65"/>
    </location>
</feature>